<keyword evidence="5 9" id="KW-0812">Transmembrane</keyword>
<dbReference type="InterPro" id="IPR036259">
    <property type="entry name" value="MFS_trans_sf"/>
</dbReference>
<evidence type="ECO:0000256" key="2">
    <source>
        <dbReference type="ARBA" id="ARBA00004236"/>
    </source>
</evidence>
<reference evidence="12" key="1">
    <citation type="submission" date="2016-02" db="EMBL/GenBank/DDBJ databases">
        <title>Draft genome sequence of Microdochium bolleyi, a fungal endophyte of beachgrass.</title>
        <authorList>
            <consortium name="DOE Joint Genome Institute"/>
            <person name="David A.S."/>
            <person name="May G."/>
            <person name="Haridas S."/>
            <person name="Lim J."/>
            <person name="Wang M."/>
            <person name="Labutti K."/>
            <person name="Lipzen A."/>
            <person name="Barry K."/>
            <person name="Grigoriev I.V."/>
        </authorList>
    </citation>
    <scope>NUCLEOTIDE SEQUENCE [LARGE SCALE GENOMIC DNA]</scope>
    <source>
        <strain evidence="12">J235TASD1</strain>
    </source>
</reference>
<evidence type="ECO:0000256" key="7">
    <source>
        <dbReference type="ARBA" id="ARBA00023136"/>
    </source>
</evidence>
<feature type="transmembrane region" description="Helical" evidence="9">
    <location>
        <begin position="169"/>
        <end position="190"/>
    </location>
</feature>
<keyword evidence="4" id="KW-1003">Cell membrane</keyword>
<organism evidence="11 12">
    <name type="scientific">Microdochium bolleyi</name>
    <dbReference type="NCBI Taxonomy" id="196109"/>
    <lineage>
        <taxon>Eukaryota</taxon>
        <taxon>Fungi</taxon>
        <taxon>Dikarya</taxon>
        <taxon>Ascomycota</taxon>
        <taxon>Pezizomycotina</taxon>
        <taxon>Sordariomycetes</taxon>
        <taxon>Xylariomycetidae</taxon>
        <taxon>Xylariales</taxon>
        <taxon>Microdochiaceae</taxon>
        <taxon>Microdochium</taxon>
    </lineage>
</organism>
<dbReference type="Proteomes" id="UP000070501">
    <property type="component" value="Unassembled WGS sequence"/>
</dbReference>
<dbReference type="PROSITE" id="PS50850">
    <property type="entry name" value="MFS"/>
    <property type="match status" value="1"/>
</dbReference>
<sequence>MAEKATETTGQDLMFRPDRSDSNSISDMSGDSTAAEEGALPQPQTDAFLVEWDGDGSTDPRCPRSITKARKWVIVLIAAAASFCVTGASSIYTSAYAAMEAEFGNSRIVSTLGLSTFVLGLALGPMLFGPLSEFYGRRPIYLVAWTSYTIWIIPQAVAPNIATMIICRFLSGFSGSVFLAVSGGTVSDLFSREEIQWPMAVFSVSPFMGPCIGPLIGGFINYNTPVWRWTFWVLLIWAAVLFVGIIFLVPETFHPVLLRRKAQQIRAESGDNRWHSATEEVRDKDVPPQASTNFRAVAHAIRLSLLRPFQLLIFEPMCICLCMFTSILLAILYLFFGAFPLVFSTVYGFTLDQVGLSFLGIGIGLVAGVFTDPIWARVRARLSRKLAEESGVEGGSEPEFRLPAVMLGSLFVPVGLFIFAWTSVPSVHWIVPMIGSMLFGFGNALVFTGVFTFLVDAYPTYSASAMAANTFTRCLLSSAFPLFGTQMYHALGIQWASSLVAFLTVAMIPFPFLFFKYGKALRSRSRFAKK</sequence>
<dbReference type="GO" id="GO:0005886">
    <property type="term" value="C:plasma membrane"/>
    <property type="evidence" value="ECO:0007669"/>
    <property type="project" value="UniProtKB-SubCell"/>
</dbReference>
<dbReference type="InParanoid" id="A0A136IUY1"/>
<name>A0A136IUY1_9PEZI</name>
<keyword evidence="7 9" id="KW-0472">Membrane</keyword>
<feature type="transmembrane region" description="Helical" evidence="9">
    <location>
        <begin position="197"/>
        <end position="220"/>
    </location>
</feature>
<evidence type="ECO:0000256" key="5">
    <source>
        <dbReference type="ARBA" id="ARBA00022692"/>
    </source>
</evidence>
<proteinExistence type="inferred from homology"/>
<gene>
    <name evidence="11" type="ORF">Micbo1qcDRAFT_166666</name>
</gene>
<protein>
    <submittedName>
        <fullName evidence="11">Major facilitator superfamily domain-containing protein</fullName>
    </submittedName>
</protein>
<keyword evidence="6 9" id="KW-1133">Transmembrane helix</keyword>
<comment type="similarity">
    <text evidence="3">Belongs to the major facilitator superfamily.</text>
</comment>
<dbReference type="EMBL" id="KQ964258">
    <property type="protein sequence ID" value="KXJ88599.1"/>
    <property type="molecule type" value="Genomic_DNA"/>
</dbReference>
<dbReference type="GO" id="GO:0022857">
    <property type="term" value="F:transmembrane transporter activity"/>
    <property type="evidence" value="ECO:0007669"/>
    <property type="project" value="InterPro"/>
</dbReference>
<dbReference type="OrthoDB" id="3561359at2759"/>
<feature type="transmembrane region" description="Helical" evidence="9">
    <location>
        <begin position="430"/>
        <end position="454"/>
    </location>
</feature>
<dbReference type="Gene3D" id="1.20.1250.20">
    <property type="entry name" value="MFS general substrate transporter like domains"/>
    <property type="match status" value="1"/>
</dbReference>
<evidence type="ECO:0000256" key="1">
    <source>
        <dbReference type="ARBA" id="ARBA00004141"/>
    </source>
</evidence>
<evidence type="ECO:0000256" key="3">
    <source>
        <dbReference type="ARBA" id="ARBA00008335"/>
    </source>
</evidence>
<feature type="region of interest" description="Disordered" evidence="8">
    <location>
        <begin position="1"/>
        <end position="40"/>
    </location>
</feature>
<evidence type="ECO:0000256" key="6">
    <source>
        <dbReference type="ARBA" id="ARBA00022989"/>
    </source>
</evidence>
<feature type="compositionally biased region" description="Polar residues" evidence="8">
    <location>
        <begin position="22"/>
        <end position="32"/>
    </location>
</feature>
<dbReference type="AlphaFoldDB" id="A0A136IUY1"/>
<evidence type="ECO:0000313" key="12">
    <source>
        <dbReference type="Proteomes" id="UP000070501"/>
    </source>
</evidence>
<evidence type="ECO:0000256" key="8">
    <source>
        <dbReference type="SAM" id="MobiDB-lite"/>
    </source>
</evidence>
<feature type="transmembrane region" description="Helical" evidence="9">
    <location>
        <begin position="226"/>
        <end position="249"/>
    </location>
</feature>
<feature type="transmembrane region" description="Helical" evidence="9">
    <location>
        <begin position="495"/>
        <end position="515"/>
    </location>
</feature>
<dbReference type="Pfam" id="PF07690">
    <property type="entry name" value="MFS_1"/>
    <property type="match status" value="1"/>
</dbReference>
<dbReference type="PANTHER" id="PTHR23502:SF7">
    <property type="entry name" value="DRUG_PROTON ANTIPORTER YHK8-RELATED"/>
    <property type="match status" value="1"/>
</dbReference>
<evidence type="ECO:0000313" key="11">
    <source>
        <dbReference type="EMBL" id="KXJ88599.1"/>
    </source>
</evidence>
<accession>A0A136IUY1</accession>
<evidence type="ECO:0000256" key="4">
    <source>
        <dbReference type="ARBA" id="ARBA00022475"/>
    </source>
</evidence>
<dbReference type="FunFam" id="1.20.1250.20:FF:000082">
    <property type="entry name" value="MFS multidrug transporter, putative"/>
    <property type="match status" value="1"/>
</dbReference>
<dbReference type="CDD" id="cd17323">
    <property type="entry name" value="MFS_Tpo1_MDR_like"/>
    <property type="match status" value="1"/>
</dbReference>
<feature type="transmembrane region" description="Helical" evidence="9">
    <location>
        <begin position="404"/>
        <end position="424"/>
    </location>
</feature>
<dbReference type="InterPro" id="IPR011701">
    <property type="entry name" value="MFS"/>
</dbReference>
<feature type="transmembrane region" description="Helical" evidence="9">
    <location>
        <begin position="108"/>
        <end position="128"/>
    </location>
</feature>
<comment type="subcellular location">
    <subcellularLocation>
        <location evidence="2">Cell membrane</location>
    </subcellularLocation>
    <subcellularLocation>
        <location evidence="1">Membrane</location>
        <topology evidence="1">Multi-pass membrane protein</topology>
    </subcellularLocation>
</comment>
<feature type="transmembrane region" description="Helical" evidence="9">
    <location>
        <begin position="356"/>
        <end position="375"/>
    </location>
</feature>
<dbReference type="FunCoup" id="A0A136IUY1">
    <property type="interactions" value="33"/>
</dbReference>
<dbReference type="InterPro" id="IPR020846">
    <property type="entry name" value="MFS_dom"/>
</dbReference>
<evidence type="ECO:0000256" key="9">
    <source>
        <dbReference type="SAM" id="Phobius"/>
    </source>
</evidence>
<feature type="transmembrane region" description="Helical" evidence="9">
    <location>
        <begin position="73"/>
        <end position="96"/>
    </location>
</feature>
<keyword evidence="12" id="KW-1185">Reference proteome</keyword>
<dbReference type="PANTHER" id="PTHR23502">
    <property type="entry name" value="MAJOR FACILITATOR SUPERFAMILY"/>
    <property type="match status" value="1"/>
</dbReference>
<dbReference type="SUPFAM" id="SSF103473">
    <property type="entry name" value="MFS general substrate transporter"/>
    <property type="match status" value="1"/>
</dbReference>
<evidence type="ECO:0000259" key="10">
    <source>
        <dbReference type="PROSITE" id="PS50850"/>
    </source>
</evidence>
<feature type="domain" description="Major facilitator superfamily (MFS) profile" evidence="10">
    <location>
        <begin position="74"/>
        <end position="521"/>
    </location>
</feature>